<dbReference type="HAMAP" id="MF_00847">
    <property type="entry name" value="EttA"/>
    <property type="match status" value="1"/>
</dbReference>
<keyword evidence="6" id="KW-0547">Nucleotide-binding</keyword>
<dbReference type="Pfam" id="PF12848">
    <property type="entry name" value="ABC_tran_Xtn"/>
    <property type="match status" value="1"/>
</dbReference>
<dbReference type="GO" id="GO:0019843">
    <property type="term" value="F:rRNA binding"/>
    <property type="evidence" value="ECO:0007669"/>
    <property type="project" value="UniProtKB-KW"/>
</dbReference>
<dbReference type="Gene3D" id="3.40.50.300">
    <property type="entry name" value="P-loop containing nucleotide triphosphate hydrolases"/>
    <property type="match status" value="2"/>
</dbReference>
<dbReference type="SUPFAM" id="SSF52540">
    <property type="entry name" value="P-loop containing nucleoside triphosphate hydrolases"/>
    <property type="match status" value="2"/>
</dbReference>
<evidence type="ECO:0000256" key="12">
    <source>
        <dbReference type="SAM" id="MobiDB-lite"/>
    </source>
</evidence>
<dbReference type="GO" id="GO:0016887">
    <property type="term" value="F:ATP hydrolysis activity"/>
    <property type="evidence" value="ECO:0007669"/>
    <property type="project" value="InterPro"/>
</dbReference>
<dbReference type="AlphaFoldDB" id="A0A7S0PLH5"/>
<dbReference type="InterPro" id="IPR022374">
    <property type="entry name" value="EttA"/>
</dbReference>
<dbReference type="NCBIfam" id="NF008775">
    <property type="entry name" value="PRK11819.1"/>
    <property type="match status" value="1"/>
</dbReference>
<evidence type="ECO:0000256" key="10">
    <source>
        <dbReference type="ARBA" id="ARBA00022884"/>
    </source>
</evidence>
<feature type="compositionally biased region" description="Gly residues" evidence="12">
    <location>
        <begin position="92"/>
        <end position="106"/>
    </location>
</feature>
<keyword evidence="11" id="KW-0648">Protein biosynthesis</keyword>
<evidence type="ECO:0000256" key="7">
    <source>
        <dbReference type="ARBA" id="ARBA00022801"/>
    </source>
</evidence>
<gene>
    <name evidence="14" type="ORF">OMED0929_LOCUS1850</name>
</gene>
<keyword evidence="3" id="KW-0820">tRNA-binding</keyword>
<name>A0A7S0PLH5_9CHLO</name>
<evidence type="ECO:0000256" key="6">
    <source>
        <dbReference type="ARBA" id="ARBA00022741"/>
    </source>
</evidence>
<dbReference type="InterPro" id="IPR017871">
    <property type="entry name" value="ABC_transporter-like_CS"/>
</dbReference>
<dbReference type="EMBL" id="HBEW01002253">
    <property type="protein sequence ID" value="CAD8578654.1"/>
    <property type="molecule type" value="Transcribed_RNA"/>
</dbReference>
<dbReference type="InterPro" id="IPR003439">
    <property type="entry name" value="ABC_transporter-like_ATP-bd"/>
</dbReference>
<evidence type="ECO:0000256" key="11">
    <source>
        <dbReference type="ARBA" id="ARBA00022917"/>
    </source>
</evidence>
<evidence type="ECO:0000313" key="14">
    <source>
        <dbReference type="EMBL" id="CAD8578654.1"/>
    </source>
</evidence>
<evidence type="ECO:0000256" key="4">
    <source>
        <dbReference type="ARBA" id="ARBA00022730"/>
    </source>
</evidence>
<evidence type="ECO:0000256" key="1">
    <source>
        <dbReference type="ARBA" id="ARBA00005868"/>
    </source>
</evidence>
<keyword evidence="9" id="KW-0810">Translation regulation</keyword>
<dbReference type="InterPro" id="IPR027417">
    <property type="entry name" value="P-loop_NTPase"/>
</dbReference>
<dbReference type="SMART" id="SM00382">
    <property type="entry name" value="AAA"/>
    <property type="match status" value="2"/>
</dbReference>
<accession>A0A7S0PLH5</accession>
<dbReference type="GO" id="GO:0005524">
    <property type="term" value="F:ATP binding"/>
    <property type="evidence" value="ECO:0007669"/>
    <property type="project" value="UniProtKB-KW"/>
</dbReference>
<proteinExistence type="inferred from homology"/>
<dbReference type="Pfam" id="PF00005">
    <property type="entry name" value="ABC_tran"/>
    <property type="match status" value="2"/>
</dbReference>
<dbReference type="InterPro" id="IPR003593">
    <property type="entry name" value="AAA+_ATPase"/>
</dbReference>
<feature type="region of interest" description="Disordered" evidence="12">
    <location>
        <begin position="73"/>
        <end position="118"/>
    </location>
</feature>
<keyword evidence="5" id="KW-0677">Repeat</keyword>
<dbReference type="InterPro" id="IPR032781">
    <property type="entry name" value="ABC_tran_Xtn"/>
</dbReference>
<dbReference type="PROSITE" id="PS50893">
    <property type="entry name" value="ABC_TRANSPORTER_2"/>
    <property type="match status" value="2"/>
</dbReference>
<comment type="similarity">
    <text evidence="1">Belongs to the ABC transporter superfamily. ABCF family. Translational throttle EttA subfamily.</text>
</comment>
<keyword evidence="7" id="KW-0378">Hydrolase</keyword>
<dbReference type="PROSITE" id="PS00211">
    <property type="entry name" value="ABC_TRANSPORTER_1"/>
    <property type="match status" value="2"/>
</dbReference>
<sequence length="681" mass="73356">MSSRASPHTRARVGASIAWNREPGRSVCASSLRSLEMFATSSGATTATMFAARGRTGATGRVGGAARRCARVVTRAGKKSARKGGAAPPPGGGGGKASGGGGGGAPAGKYKSPGEVKSGSAYQTETRKIILSMNKVRKVTPTGKELIRNINLGMYLGAKIGILGANGAGKSTLMKILAGVDTAFDGEVYLEPGIKIGYLSQEPELDDGETVAENIAVGVKAVQADLDEYNQIAMDMTNPDANVDALMKRMDQLQSKLDASNAWELERTVERAMDALRCPPGDALVKNLSGGERRRVAICRLLLSQPDILLLDEPTNHLDAESVAWLEQFLATFPGTVVAITHDRYFLDNVAGWILELDRGEGIPFEGNYSAWLESKGSRLESENKKKSSLDRQMEKELEWVRSNAKGQVKKGKARLRAYEELCQQAAQFQARQDLDSITIPAAPRLGDVVITAEGLQKGYPGRGLLIDNFNAIIPPGSVVGIVGGNGAGKTTLFKMVTGQETPDGGKLTVGETVKLMYVDQSRDSLDPEKTVFDTLSGGAEEINLGNRQVNARAYCSWYNFKSADQQKKVGQLSGGERNRLQLARTLTSGGNCLLLDEPTNDLDVATLRCLEDAIESWNGTTICISHDRWFLNKIATHIMAYEGDSTVVFFEGSYDEYEANRLQRLGGEAPKPLKFRPMPV</sequence>
<evidence type="ECO:0000259" key="13">
    <source>
        <dbReference type="PROSITE" id="PS50893"/>
    </source>
</evidence>
<dbReference type="NCBIfam" id="TIGR03719">
    <property type="entry name" value="ABC_ABC_ChvD"/>
    <property type="match status" value="1"/>
</dbReference>
<keyword evidence="2" id="KW-0963">Cytoplasm</keyword>
<dbReference type="PANTHER" id="PTHR43858">
    <property type="entry name" value="ENERGY-DEPENDENT TRANSLATIONAL THROTTLE PROTEIN ETTA"/>
    <property type="match status" value="1"/>
</dbReference>
<keyword evidence="8" id="KW-0067">ATP-binding</keyword>
<evidence type="ECO:0000256" key="2">
    <source>
        <dbReference type="ARBA" id="ARBA00022490"/>
    </source>
</evidence>
<protein>
    <recommendedName>
        <fullName evidence="13">ABC transporter domain-containing protein</fullName>
    </recommendedName>
</protein>
<dbReference type="GO" id="GO:0000049">
    <property type="term" value="F:tRNA binding"/>
    <property type="evidence" value="ECO:0007669"/>
    <property type="project" value="UniProtKB-KW"/>
</dbReference>
<feature type="domain" description="ABC transporter" evidence="13">
    <location>
        <begin position="131"/>
        <end position="384"/>
    </location>
</feature>
<dbReference type="FunFam" id="3.40.50.300:FF:000011">
    <property type="entry name" value="Putative ABC transporter ATP-binding component"/>
    <property type="match status" value="1"/>
</dbReference>
<organism evidence="14">
    <name type="scientific">Ostreococcus mediterraneus</name>
    <dbReference type="NCBI Taxonomy" id="1486918"/>
    <lineage>
        <taxon>Eukaryota</taxon>
        <taxon>Viridiplantae</taxon>
        <taxon>Chlorophyta</taxon>
        <taxon>Mamiellophyceae</taxon>
        <taxon>Mamiellales</taxon>
        <taxon>Bathycoccaceae</taxon>
        <taxon>Ostreococcus</taxon>
    </lineage>
</organism>
<evidence type="ECO:0000256" key="5">
    <source>
        <dbReference type="ARBA" id="ARBA00022737"/>
    </source>
</evidence>
<dbReference type="FunFam" id="3.40.50.300:FF:000183">
    <property type="entry name" value="ABC transporter ATP-binding protein yjjK"/>
    <property type="match status" value="1"/>
</dbReference>
<feature type="domain" description="ABC transporter" evidence="13">
    <location>
        <begin position="451"/>
        <end position="677"/>
    </location>
</feature>
<dbReference type="GO" id="GO:0006412">
    <property type="term" value="P:translation"/>
    <property type="evidence" value="ECO:0007669"/>
    <property type="project" value="UniProtKB-KW"/>
</dbReference>
<evidence type="ECO:0000256" key="8">
    <source>
        <dbReference type="ARBA" id="ARBA00022840"/>
    </source>
</evidence>
<dbReference type="GO" id="GO:0045900">
    <property type="term" value="P:negative regulation of translational elongation"/>
    <property type="evidence" value="ECO:0007669"/>
    <property type="project" value="InterPro"/>
</dbReference>
<dbReference type="CDD" id="cd03221">
    <property type="entry name" value="ABCF_EF-3"/>
    <property type="match status" value="2"/>
</dbReference>
<keyword evidence="4" id="KW-0699">rRNA-binding</keyword>
<keyword evidence="10" id="KW-0694">RNA-binding</keyword>
<dbReference type="PANTHER" id="PTHR43858:SF1">
    <property type="entry name" value="ABC TRANSPORTER-RELATED PROTEIN"/>
    <property type="match status" value="1"/>
</dbReference>
<reference evidence="14" key="1">
    <citation type="submission" date="2021-01" db="EMBL/GenBank/DDBJ databases">
        <authorList>
            <person name="Corre E."/>
            <person name="Pelletier E."/>
            <person name="Niang G."/>
            <person name="Scheremetjew M."/>
            <person name="Finn R."/>
            <person name="Kale V."/>
            <person name="Holt S."/>
            <person name="Cochrane G."/>
            <person name="Meng A."/>
            <person name="Brown T."/>
            <person name="Cohen L."/>
        </authorList>
    </citation>
    <scope>NUCLEOTIDE SEQUENCE</scope>
    <source>
        <strain evidence="14">Clade-D-RCC2572</strain>
    </source>
</reference>
<evidence type="ECO:0000256" key="3">
    <source>
        <dbReference type="ARBA" id="ARBA00022555"/>
    </source>
</evidence>
<evidence type="ECO:0000256" key="9">
    <source>
        <dbReference type="ARBA" id="ARBA00022845"/>
    </source>
</evidence>